<gene>
    <name evidence="3" type="primary">LOC100375562</name>
</gene>
<dbReference type="Proteomes" id="UP000694865">
    <property type="component" value="Unplaced"/>
</dbReference>
<protein>
    <submittedName>
        <fullName evidence="3">Nitric oxide-associated protein 1-like</fullName>
    </submittedName>
</protein>
<dbReference type="PANTHER" id="PTHR46406:SF1">
    <property type="entry name" value="NITRIC OXIDE-ASSOCIATED PROTEIN 1"/>
    <property type="match status" value="1"/>
</dbReference>
<name>A0ABM0GKH7_SACKO</name>
<organism evidence="2 3">
    <name type="scientific">Saccoglossus kowalevskii</name>
    <name type="common">Acorn worm</name>
    <dbReference type="NCBI Taxonomy" id="10224"/>
    <lineage>
        <taxon>Eukaryota</taxon>
        <taxon>Metazoa</taxon>
        <taxon>Hemichordata</taxon>
        <taxon>Enteropneusta</taxon>
        <taxon>Harrimaniidae</taxon>
        <taxon>Saccoglossus</taxon>
    </lineage>
</organism>
<proteinExistence type="predicted"/>
<evidence type="ECO:0000259" key="1">
    <source>
        <dbReference type="Pfam" id="PF01926"/>
    </source>
</evidence>
<feature type="domain" description="G" evidence="1">
    <location>
        <begin position="507"/>
        <end position="538"/>
    </location>
</feature>
<dbReference type="Gene3D" id="3.40.50.300">
    <property type="entry name" value="P-loop containing nucleotide triphosphate hydrolases"/>
    <property type="match status" value="1"/>
</dbReference>
<evidence type="ECO:0000313" key="2">
    <source>
        <dbReference type="Proteomes" id="UP000694865"/>
    </source>
</evidence>
<dbReference type="InterPro" id="IPR052807">
    <property type="entry name" value="Mito_transl_resp_regulator"/>
</dbReference>
<dbReference type="InterPro" id="IPR027417">
    <property type="entry name" value="P-loop_NTPase"/>
</dbReference>
<dbReference type="RefSeq" id="XP_002731875.2">
    <property type="nucleotide sequence ID" value="XM_002731829.2"/>
</dbReference>
<sequence>MSSTRATGTRFIARTIHSSTVWNCSRKERSETIVDRGRYEKFDNSSAESNDLNIIDQQYFSRMYDGNSVKGTSSHIHTNNDISKELNDFGEIDRQYFSSTADKKHNFIEHKSITGKQDDQSDNEVTKYINRTPVSHSVSFQDDDFDNEIDQQYFGSGNKFEENADILQSDLSRSTTKKVKRSIFIDTLVKEEDFFQEKLEDDLDKLKKELIKKVTKLLSKKDDLPFQKTTEFKEQPVAEEDQHGNFDYLSKESHLDIDLDQMPPKISDLLSKKTHGTFEDHSFHAGTVASGSLENEVMEVLKSLKRKRQPIRKARLPATQKIYGTPDPSIASSMMPCAGCGATLHCHDIAKPGYLPSEKFTSLNHLELERTICQRCWLLTRYQLALDVKVTPTDFVKLISQIKRRRAMVICMVDLMDFPCSIFPNLKEIIGNNKQTIIVGNKLDILPKDSPKYLEHIKTKIIQECVEAGIALLQNIRHVALISAKSGFGVEDLITQMQQIWRYKGDVYLVGCTNVGKSTLFNRLLESDYCKTKVSNILHKATISLWPGTTLNLLKFPILSPTLFRMTKRRERLKAEVLETNRKLLDMRFTHKIDRAFDHSAYVRGTVGQTFKTKDKGELNYSVNANPFLAHPGEQKQGKEKEWVSSEMPVLPHPNELRQAKWFYDTPGVINKNQILTKLTSDELKLVLPSRVLTPQTIRLKPSQSFLLAGLGRLDYLQGGDSILLTVFASHHLPVYVMETLDAEIKYKENNESFFKVPVCREDRPATFPPLIPKDITITGIGWKESTADVLFSSAGWAAVTIANDVRVKLKVYTPNGWGCILREPALLPFAVNMRGKKQRRTNISKMKHAFYTIDKKKLMKFF</sequence>
<accession>A0ABM0GKH7</accession>
<reference evidence="3" key="1">
    <citation type="submission" date="2025-08" db="UniProtKB">
        <authorList>
            <consortium name="RefSeq"/>
        </authorList>
    </citation>
    <scope>IDENTIFICATION</scope>
    <source>
        <tissue evidence="3">Testes</tissue>
    </source>
</reference>
<evidence type="ECO:0000313" key="3">
    <source>
        <dbReference type="RefSeq" id="XP_002731875.2"/>
    </source>
</evidence>
<dbReference type="InterPro" id="IPR006073">
    <property type="entry name" value="GTP-bd"/>
</dbReference>
<dbReference type="CDD" id="cd01855">
    <property type="entry name" value="YqeH"/>
    <property type="match status" value="1"/>
</dbReference>
<dbReference type="GeneID" id="100375562"/>
<dbReference type="PANTHER" id="PTHR46406">
    <property type="entry name" value="NITRIC OXIDE-ASSOCIATED PROTEIN 1"/>
    <property type="match status" value="1"/>
</dbReference>
<dbReference type="Pfam" id="PF01926">
    <property type="entry name" value="MMR_HSR1"/>
    <property type="match status" value="1"/>
</dbReference>
<dbReference type="SUPFAM" id="SSF52540">
    <property type="entry name" value="P-loop containing nucleoside triphosphate hydrolases"/>
    <property type="match status" value="1"/>
</dbReference>
<keyword evidence="2" id="KW-1185">Reference proteome</keyword>